<dbReference type="FunFam" id="2.40.40.20:FF:000003">
    <property type="entry name" value="Transitional endoplasmic reticulum ATPase"/>
    <property type="match status" value="1"/>
</dbReference>
<keyword evidence="3" id="KW-1185">Reference proteome</keyword>
<dbReference type="EMBL" id="BDIP01002876">
    <property type="protein sequence ID" value="GIQ86953.1"/>
    <property type="molecule type" value="Genomic_DNA"/>
</dbReference>
<evidence type="ECO:0000256" key="1">
    <source>
        <dbReference type="SAM" id="MobiDB-lite"/>
    </source>
</evidence>
<dbReference type="InterPro" id="IPR032675">
    <property type="entry name" value="LRR_dom_sf"/>
</dbReference>
<dbReference type="Gene3D" id="2.40.40.20">
    <property type="match status" value="1"/>
</dbReference>
<dbReference type="OrthoDB" id="1920254at2759"/>
<dbReference type="GO" id="GO:0005096">
    <property type="term" value="F:GTPase activator activity"/>
    <property type="evidence" value="ECO:0007669"/>
    <property type="project" value="InterPro"/>
</dbReference>
<feature type="compositionally biased region" description="Basic residues" evidence="1">
    <location>
        <begin position="454"/>
        <end position="469"/>
    </location>
</feature>
<feature type="non-terminal residue" evidence="2">
    <location>
        <position position="1"/>
    </location>
</feature>
<dbReference type="PANTHER" id="PTHR24113">
    <property type="entry name" value="RAN GTPASE-ACTIVATING PROTEIN 1"/>
    <property type="match status" value="1"/>
</dbReference>
<dbReference type="Gene3D" id="3.80.10.10">
    <property type="entry name" value="Ribonuclease Inhibitor"/>
    <property type="match status" value="2"/>
</dbReference>
<dbReference type="GO" id="GO:0005634">
    <property type="term" value="C:nucleus"/>
    <property type="evidence" value="ECO:0007669"/>
    <property type="project" value="TreeGrafter"/>
</dbReference>
<comment type="caution">
    <text evidence="2">The sequence shown here is derived from an EMBL/GenBank/DDBJ whole genome shotgun (WGS) entry which is preliminary data.</text>
</comment>
<proteinExistence type="predicted"/>
<reference evidence="2 3" key="1">
    <citation type="journal article" date="2018" name="PLoS ONE">
        <title>The draft genome of Kipferlia bialata reveals reductive genome evolution in fornicate parasites.</title>
        <authorList>
            <person name="Tanifuji G."/>
            <person name="Takabayashi S."/>
            <person name="Kume K."/>
            <person name="Takagi M."/>
            <person name="Nakayama T."/>
            <person name="Kamikawa R."/>
            <person name="Inagaki Y."/>
            <person name="Hashimoto T."/>
        </authorList>
    </citation>
    <scope>NUCLEOTIDE SEQUENCE [LARGE SCALE GENOMIC DNA]</scope>
    <source>
        <strain evidence="2">NY0173</strain>
    </source>
</reference>
<dbReference type="SUPFAM" id="SSF50692">
    <property type="entry name" value="ADC-like"/>
    <property type="match status" value="1"/>
</dbReference>
<dbReference type="GO" id="GO:0005829">
    <property type="term" value="C:cytosol"/>
    <property type="evidence" value="ECO:0007669"/>
    <property type="project" value="TreeGrafter"/>
</dbReference>
<organism evidence="2 3">
    <name type="scientific">Kipferlia bialata</name>
    <dbReference type="NCBI Taxonomy" id="797122"/>
    <lineage>
        <taxon>Eukaryota</taxon>
        <taxon>Metamonada</taxon>
        <taxon>Carpediemonas-like organisms</taxon>
        <taxon>Kipferlia</taxon>
    </lineage>
</organism>
<name>A0A9K3GL37_9EUKA</name>
<dbReference type="GO" id="GO:0006913">
    <property type="term" value="P:nucleocytoplasmic transport"/>
    <property type="evidence" value="ECO:0007669"/>
    <property type="project" value="TreeGrafter"/>
</dbReference>
<protein>
    <submittedName>
        <fullName evidence="2">Uncharacterized protein</fullName>
    </submittedName>
</protein>
<evidence type="ECO:0000313" key="2">
    <source>
        <dbReference type="EMBL" id="GIQ86953.1"/>
    </source>
</evidence>
<dbReference type="SUPFAM" id="SSF52047">
    <property type="entry name" value="RNI-like"/>
    <property type="match status" value="1"/>
</dbReference>
<sequence>MLGPDSSISLPPSDSCLTALAEALPHMETVAKLSLDFQGHPLSNHTASILAQAMERMIGLNTICMDYSLEVDSLATLFQCMQPLPRVTEVQFNVRTLMNGEICLLLASLIKRGLFPNMNKLDLRPMPHGDAYLTAYADALPCLQSLTELRMGSCQCRAGPEQCVCASGADALDLLIQALPRMKSLSWLDLSGQCVCNASGPSLCKHLPRLKRLATLFLSCGSVSRECMEAICSGMRLMQSLQMLCIGFTDLTLNRWEPLFDVLPCMWGLKRVSFLSCKGADDWAAPILEALAAFVCLDEVSLQANNISTLAMRRLVLPLANMPGLKELNLSINPIGDEGLMYLANVLQSLKGLELLNLCHCGIPEVSEAACTLAMTLIRRPNIVEVSLSGNSLREEFMGHVTTFASMGPARMELSRQILRGVPPAERLLNAGVTRFTSQLKPDLVALQEYKQAEKRRNRNKAQRKRRKERERERERASQLEGTAIPTTAGMCTGLRLLTRFAYNRRERQGEGCECVVHLPLDSTPHHPGGRLRHADGHWLHPTPLPICTGRVSLLKDTLTRRLRDAVAEEATAREDRDRVVEAEAVGVRIMQMRQRQGELMVRELETKRQQLRAMASPKKDAEQALLGSQKFPNRLMVDDAPEGDNSAVYIHPDKLEELDIFSSDYVVLKGRVRHETCACAIADAGTEPHKIKMNRVI</sequence>
<feature type="region of interest" description="Disordered" evidence="1">
    <location>
        <begin position="451"/>
        <end position="482"/>
    </location>
</feature>
<dbReference type="PANTHER" id="PTHR24113:SF15">
    <property type="entry name" value="NACHT DOMAIN-CONTAINING PROTEIN"/>
    <property type="match status" value="1"/>
</dbReference>
<accession>A0A9K3GL37</accession>
<evidence type="ECO:0000313" key="3">
    <source>
        <dbReference type="Proteomes" id="UP000265618"/>
    </source>
</evidence>
<dbReference type="InterPro" id="IPR001611">
    <property type="entry name" value="Leu-rich_rpt"/>
</dbReference>
<dbReference type="Proteomes" id="UP000265618">
    <property type="component" value="Unassembled WGS sequence"/>
</dbReference>
<dbReference type="AlphaFoldDB" id="A0A9K3GL37"/>
<dbReference type="Pfam" id="PF13516">
    <property type="entry name" value="LRR_6"/>
    <property type="match status" value="1"/>
</dbReference>
<dbReference type="InterPro" id="IPR027038">
    <property type="entry name" value="RanGap"/>
</dbReference>
<dbReference type="GO" id="GO:0048471">
    <property type="term" value="C:perinuclear region of cytoplasm"/>
    <property type="evidence" value="ECO:0007669"/>
    <property type="project" value="TreeGrafter"/>
</dbReference>
<dbReference type="GO" id="GO:0031267">
    <property type="term" value="F:small GTPase binding"/>
    <property type="evidence" value="ECO:0007669"/>
    <property type="project" value="TreeGrafter"/>
</dbReference>
<dbReference type="SMART" id="SM00368">
    <property type="entry name" value="LRR_RI"/>
    <property type="match status" value="2"/>
</dbReference>
<gene>
    <name evidence="2" type="ORF">KIPB_008898</name>
</gene>
<dbReference type="InterPro" id="IPR009010">
    <property type="entry name" value="Asp_de-COase-like_dom_sf"/>
</dbReference>